<evidence type="ECO:0000313" key="10">
    <source>
        <dbReference type="EMBL" id="MBE9042192.1"/>
    </source>
</evidence>
<comment type="caution">
    <text evidence="10">The sequence shown here is derived from an EMBL/GenBank/DDBJ whole genome shotgun (WGS) entry which is preliminary data.</text>
</comment>
<keyword evidence="7" id="KW-0786">Thiamine pyrophosphate</keyword>
<dbReference type="GO" id="GO:0005829">
    <property type="term" value="C:cytosol"/>
    <property type="evidence" value="ECO:0007669"/>
    <property type="project" value="TreeGrafter"/>
</dbReference>
<dbReference type="PANTHER" id="PTHR43452">
    <property type="entry name" value="PYRUVATE DECARBOXYLASE"/>
    <property type="match status" value="1"/>
</dbReference>
<dbReference type="Proteomes" id="UP000621799">
    <property type="component" value="Unassembled WGS sequence"/>
</dbReference>
<comment type="similarity">
    <text evidence="3">Belongs to the TPP enzyme family.</text>
</comment>
<evidence type="ECO:0000256" key="4">
    <source>
        <dbReference type="ARBA" id="ARBA00022723"/>
    </source>
</evidence>
<accession>A0A928VXU7</accession>
<organism evidence="10 11">
    <name type="scientific">Zarconia navalis LEGE 11467</name>
    <dbReference type="NCBI Taxonomy" id="1828826"/>
    <lineage>
        <taxon>Bacteria</taxon>
        <taxon>Bacillati</taxon>
        <taxon>Cyanobacteriota</taxon>
        <taxon>Cyanophyceae</taxon>
        <taxon>Oscillatoriophycideae</taxon>
        <taxon>Oscillatoriales</taxon>
        <taxon>Oscillatoriales incertae sedis</taxon>
        <taxon>Zarconia</taxon>
        <taxon>Zarconia navalis</taxon>
    </lineage>
</organism>
<proteinExistence type="inferred from homology"/>
<sequence>MPQLAPHIFQLLHQQGVRHAFGIPGDFALTLYDALADSPIEPVVMTHEPCVGFAADAYSRIRGLGLAVVTYSVGGLNMVNAVAGAYAEKSPLVILSGSPGVRERQERDLLHHKVKTFDTQRRVYEEVTLYAATLDDPATADAQIHHALDYD</sequence>
<dbReference type="GO" id="GO:0000949">
    <property type="term" value="P:aromatic amino acid family catabolic process to alcohol via Ehrlich pathway"/>
    <property type="evidence" value="ECO:0007669"/>
    <property type="project" value="TreeGrafter"/>
</dbReference>
<dbReference type="GO" id="GO:0004737">
    <property type="term" value="F:pyruvate decarboxylase activity"/>
    <property type="evidence" value="ECO:0007669"/>
    <property type="project" value="TreeGrafter"/>
</dbReference>
<dbReference type="AlphaFoldDB" id="A0A928VXU7"/>
<name>A0A928VXU7_9CYAN</name>
<dbReference type="CDD" id="cd07038">
    <property type="entry name" value="TPP_PYR_PDC_IPDC_like"/>
    <property type="match status" value="1"/>
</dbReference>
<dbReference type="SUPFAM" id="SSF52518">
    <property type="entry name" value="Thiamin diphosphate-binding fold (THDP-binding)"/>
    <property type="match status" value="1"/>
</dbReference>
<comment type="cofactor">
    <cofactor evidence="2">
        <name>thiamine diphosphate</name>
        <dbReference type="ChEBI" id="CHEBI:58937"/>
    </cofactor>
</comment>
<dbReference type="GO" id="GO:0046872">
    <property type="term" value="F:metal ion binding"/>
    <property type="evidence" value="ECO:0007669"/>
    <property type="project" value="UniProtKB-KW"/>
</dbReference>
<keyword evidence="6" id="KW-0460">Magnesium</keyword>
<keyword evidence="8" id="KW-0456">Lyase</keyword>
<evidence type="ECO:0000256" key="3">
    <source>
        <dbReference type="ARBA" id="ARBA00007812"/>
    </source>
</evidence>
<dbReference type="InterPro" id="IPR012001">
    <property type="entry name" value="Thiamin_PyroP_enz_TPP-bd_dom"/>
</dbReference>
<dbReference type="InterPro" id="IPR029061">
    <property type="entry name" value="THDP-binding"/>
</dbReference>
<dbReference type="InterPro" id="IPR012110">
    <property type="entry name" value="PDC/IPDC-like"/>
</dbReference>
<keyword evidence="5" id="KW-0210">Decarboxylase</keyword>
<evidence type="ECO:0000256" key="2">
    <source>
        <dbReference type="ARBA" id="ARBA00001964"/>
    </source>
</evidence>
<evidence type="ECO:0000256" key="6">
    <source>
        <dbReference type="ARBA" id="ARBA00022842"/>
    </source>
</evidence>
<dbReference type="Pfam" id="PF02776">
    <property type="entry name" value="TPP_enzyme_N"/>
    <property type="match status" value="1"/>
</dbReference>
<comment type="cofactor">
    <cofactor evidence="1">
        <name>a metal cation</name>
        <dbReference type="ChEBI" id="CHEBI:25213"/>
    </cofactor>
</comment>
<evidence type="ECO:0000256" key="8">
    <source>
        <dbReference type="ARBA" id="ARBA00023239"/>
    </source>
</evidence>
<keyword evidence="11" id="KW-1185">Reference proteome</keyword>
<protein>
    <submittedName>
        <fullName evidence="10">Thiamine pyrophosphate-binding protein</fullName>
    </submittedName>
</protein>
<dbReference type="GO" id="GO:0030976">
    <property type="term" value="F:thiamine pyrophosphate binding"/>
    <property type="evidence" value="ECO:0007669"/>
    <property type="project" value="InterPro"/>
</dbReference>
<evidence type="ECO:0000256" key="1">
    <source>
        <dbReference type="ARBA" id="ARBA00001920"/>
    </source>
</evidence>
<feature type="non-terminal residue" evidence="10">
    <location>
        <position position="151"/>
    </location>
</feature>
<dbReference type="RefSeq" id="WP_264322366.1">
    <property type="nucleotide sequence ID" value="NZ_JADEXN010000314.1"/>
</dbReference>
<dbReference type="Gene3D" id="3.40.50.970">
    <property type="match status" value="1"/>
</dbReference>
<dbReference type="InterPro" id="IPR047213">
    <property type="entry name" value="TPP_PYR_PDC_IPDC-like"/>
</dbReference>
<reference evidence="10" key="1">
    <citation type="submission" date="2020-10" db="EMBL/GenBank/DDBJ databases">
        <authorList>
            <person name="Castelo-Branco R."/>
            <person name="Eusebio N."/>
            <person name="Adriana R."/>
            <person name="Vieira A."/>
            <person name="Brugerolle De Fraissinette N."/>
            <person name="Rezende De Castro R."/>
            <person name="Schneider M.P."/>
            <person name="Vasconcelos V."/>
            <person name="Leao P.N."/>
        </authorList>
    </citation>
    <scope>NUCLEOTIDE SEQUENCE</scope>
    <source>
        <strain evidence="10">LEGE 11467</strain>
    </source>
</reference>
<gene>
    <name evidence="10" type="ORF">IQ235_15545</name>
</gene>
<feature type="domain" description="Thiamine pyrophosphate enzyme N-terminal TPP-binding" evidence="9">
    <location>
        <begin position="5"/>
        <end position="112"/>
    </location>
</feature>
<evidence type="ECO:0000313" key="11">
    <source>
        <dbReference type="Proteomes" id="UP000621799"/>
    </source>
</evidence>
<evidence type="ECO:0000256" key="7">
    <source>
        <dbReference type="ARBA" id="ARBA00023052"/>
    </source>
</evidence>
<keyword evidence="4" id="KW-0479">Metal-binding</keyword>
<dbReference type="PANTHER" id="PTHR43452:SF30">
    <property type="entry name" value="PYRUVATE DECARBOXYLASE ISOZYME 1-RELATED"/>
    <property type="match status" value="1"/>
</dbReference>
<evidence type="ECO:0000256" key="5">
    <source>
        <dbReference type="ARBA" id="ARBA00022793"/>
    </source>
</evidence>
<dbReference type="EMBL" id="JADEXN010000314">
    <property type="protein sequence ID" value="MBE9042192.1"/>
    <property type="molecule type" value="Genomic_DNA"/>
</dbReference>
<evidence type="ECO:0000259" key="9">
    <source>
        <dbReference type="Pfam" id="PF02776"/>
    </source>
</evidence>